<dbReference type="InterPro" id="IPR016768">
    <property type="entry name" value="UCP019883"/>
</dbReference>
<sequence length="106" mass="12389">MDTGFYVTLLILLALVCANLPWFSAKYFFFITPKSGKKSTFPFVFEWLLMYVLVALISLLIEFKIQGFVQAKNFQFLAITFCLFAVFALPGLIYQFEINRRHKIKK</sequence>
<reference evidence="2" key="1">
    <citation type="submission" date="2018-06" db="EMBL/GenBank/DDBJ databases">
        <authorList>
            <person name="Zhirakovskaya E."/>
        </authorList>
    </citation>
    <scope>NUCLEOTIDE SEQUENCE</scope>
</reference>
<keyword evidence="1" id="KW-0812">Transmembrane</keyword>
<feature type="transmembrane region" description="Helical" evidence="1">
    <location>
        <begin position="41"/>
        <end position="61"/>
    </location>
</feature>
<keyword evidence="1" id="KW-0472">Membrane</keyword>
<evidence type="ECO:0000313" key="2">
    <source>
        <dbReference type="EMBL" id="VAW82701.1"/>
    </source>
</evidence>
<dbReference type="EMBL" id="UOFL01000252">
    <property type="protein sequence ID" value="VAW82701.1"/>
    <property type="molecule type" value="Genomic_DNA"/>
</dbReference>
<accession>A0A3B0YTA6</accession>
<keyword evidence="1" id="KW-1133">Transmembrane helix</keyword>
<proteinExistence type="predicted"/>
<protein>
    <recommendedName>
        <fullName evidence="3">DUF2818 domain-containing protein</fullName>
    </recommendedName>
</protein>
<dbReference type="AlphaFoldDB" id="A0A3B0YTA6"/>
<name>A0A3B0YTA6_9ZZZZ</name>
<evidence type="ECO:0008006" key="3">
    <source>
        <dbReference type="Google" id="ProtNLM"/>
    </source>
</evidence>
<gene>
    <name evidence="2" type="ORF">MNBD_GAMMA12-2142</name>
</gene>
<feature type="transmembrane region" description="Helical" evidence="1">
    <location>
        <begin position="6"/>
        <end position="29"/>
    </location>
</feature>
<feature type="transmembrane region" description="Helical" evidence="1">
    <location>
        <begin position="73"/>
        <end position="96"/>
    </location>
</feature>
<organism evidence="2">
    <name type="scientific">hydrothermal vent metagenome</name>
    <dbReference type="NCBI Taxonomy" id="652676"/>
    <lineage>
        <taxon>unclassified sequences</taxon>
        <taxon>metagenomes</taxon>
        <taxon>ecological metagenomes</taxon>
    </lineage>
</organism>
<dbReference type="Pfam" id="PF10993">
    <property type="entry name" value="DUF2818"/>
    <property type="match status" value="1"/>
</dbReference>
<evidence type="ECO:0000256" key="1">
    <source>
        <dbReference type="SAM" id="Phobius"/>
    </source>
</evidence>